<organism evidence="1 2">
    <name type="scientific">Xenoophorus captivus</name>
    <dbReference type="NCBI Taxonomy" id="1517983"/>
    <lineage>
        <taxon>Eukaryota</taxon>
        <taxon>Metazoa</taxon>
        <taxon>Chordata</taxon>
        <taxon>Craniata</taxon>
        <taxon>Vertebrata</taxon>
        <taxon>Euteleostomi</taxon>
        <taxon>Actinopterygii</taxon>
        <taxon>Neopterygii</taxon>
        <taxon>Teleostei</taxon>
        <taxon>Neoteleostei</taxon>
        <taxon>Acanthomorphata</taxon>
        <taxon>Ovalentaria</taxon>
        <taxon>Atherinomorphae</taxon>
        <taxon>Cyprinodontiformes</taxon>
        <taxon>Goodeidae</taxon>
        <taxon>Xenoophorus</taxon>
    </lineage>
</organism>
<comment type="caution">
    <text evidence="1">The sequence shown here is derived from an EMBL/GenBank/DDBJ whole genome shotgun (WGS) entry which is preliminary data.</text>
</comment>
<dbReference type="Proteomes" id="UP001434883">
    <property type="component" value="Unassembled WGS sequence"/>
</dbReference>
<evidence type="ECO:0000313" key="2">
    <source>
        <dbReference type="Proteomes" id="UP001434883"/>
    </source>
</evidence>
<name>A0ABV0RM75_9TELE</name>
<accession>A0ABV0RM75</accession>
<sequence>MRCQRKYQRDESLEQLRYPSPTRCCALPVSWLKEGYHNFPLLTRKTHSVVWKYLQSQKTQTGPGGDGNSNITLIQDYISVLKLQLTSYYQKVYQGADWLPEQIAQLMNLLISARYGCGGLL</sequence>
<keyword evidence="2" id="KW-1185">Reference proteome</keyword>
<dbReference type="EMBL" id="JAHRIN010050940">
    <property type="protein sequence ID" value="MEQ2209051.1"/>
    <property type="molecule type" value="Genomic_DNA"/>
</dbReference>
<reference evidence="1 2" key="1">
    <citation type="submission" date="2021-06" db="EMBL/GenBank/DDBJ databases">
        <authorList>
            <person name="Palmer J.M."/>
        </authorList>
    </citation>
    <scope>NUCLEOTIDE SEQUENCE [LARGE SCALE GENOMIC DNA]</scope>
    <source>
        <strain evidence="1 2">XC_2019</strain>
        <tissue evidence="1">Muscle</tissue>
    </source>
</reference>
<evidence type="ECO:0000313" key="1">
    <source>
        <dbReference type="EMBL" id="MEQ2209051.1"/>
    </source>
</evidence>
<proteinExistence type="predicted"/>
<gene>
    <name evidence="1" type="ORF">XENOCAPTIV_023232</name>
</gene>
<protein>
    <submittedName>
        <fullName evidence="1">Uncharacterized protein</fullName>
    </submittedName>
</protein>